<dbReference type="AlphaFoldDB" id="A0A0D6ETA8"/>
<protein>
    <submittedName>
        <fullName evidence="1">Uncharacterized protein</fullName>
    </submittedName>
</protein>
<reference evidence="2" key="1">
    <citation type="submission" date="2014-12" db="EMBL/GenBank/DDBJ databases">
        <authorList>
            <person name="Salcher M.M."/>
        </authorList>
    </citation>
    <scope>NUCLEOTIDE SEQUENCE [LARGE SCALE GENOMIC DNA]</scope>
    <source>
        <strain evidence="2">MMS-10A-171</strain>
    </source>
</reference>
<proteinExistence type="predicted"/>
<evidence type="ECO:0000313" key="2">
    <source>
        <dbReference type="Proteomes" id="UP000064007"/>
    </source>
</evidence>
<dbReference type="KEGG" id="mbat:BN1208_0088"/>
<name>A0A0D6ETA8_9PROT</name>
<sequence length="100" mass="10950">MKKNTKVTIAVALIGLVATAAVAFKYVNARTKIKELEAVSRLQNLTLIAIGNKDYVLACKSQTEAEEYLGKVHSKSEDLLGMIHKSNQELCSKALKTQSK</sequence>
<dbReference type="OrthoDB" id="8538128at2"/>
<dbReference type="Proteomes" id="UP000064007">
    <property type="component" value="Chromosome 1"/>
</dbReference>
<gene>
    <name evidence="1" type="ORF">BN1208_0088</name>
</gene>
<evidence type="ECO:0000313" key="1">
    <source>
        <dbReference type="EMBL" id="CEZ18984.1"/>
    </source>
</evidence>
<keyword evidence="2" id="KW-1185">Reference proteome</keyword>
<dbReference type="EMBL" id="LN827929">
    <property type="protein sequence ID" value="CEZ18984.1"/>
    <property type="molecule type" value="Genomic_DNA"/>
</dbReference>
<dbReference type="HOGENOM" id="CLU_2302553_0_0_4"/>
<dbReference type="RefSeq" id="WP_046486691.1">
    <property type="nucleotide sequence ID" value="NZ_CP040978.1"/>
</dbReference>
<organism evidence="1 2">
    <name type="scientific">Candidatus Methylopumilus planktonicus</name>
    <dbReference type="NCBI Taxonomy" id="1581557"/>
    <lineage>
        <taxon>Bacteria</taxon>
        <taxon>Pseudomonadati</taxon>
        <taxon>Pseudomonadota</taxon>
        <taxon>Betaproteobacteria</taxon>
        <taxon>Nitrosomonadales</taxon>
        <taxon>Methylophilaceae</taxon>
        <taxon>Candidatus Methylopumilus</taxon>
    </lineage>
</organism>
<accession>A0A0D6ETA8</accession>